<dbReference type="CDD" id="cd00564">
    <property type="entry name" value="TMP_TenI"/>
    <property type="match status" value="1"/>
</dbReference>
<dbReference type="STRING" id="376489.A5892_02190"/>
<evidence type="ECO:0000256" key="1">
    <source>
        <dbReference type="ARBA" id="ARBA00005165"/>
    </source>
</evidence>
<evidence type="ECO:0000256" key="11">
    <source>
        <dbReference type="RuleBase" id="RU004253"/>
    </source>
</evidence>
<dbReference type="NCBIfam" id="TIGR00693">
    <property type="entry name" value="thiE"/>
    <property type="match status" value="1"/>
</dbReference>
<dbReference type="RefSeq" id="WP_064121400.1">
    <property type="nucleotide sequence ID" value="NZ_CP015243.1"/>
</dbReference>
<comment type="function">
    <text evidence="9">Condenses 4-methyl-5-(beta-hydroxyethyl)thiazole monophosphate (THZ-P) and 2-methyl-4-amino-5-hydroxymethyl pyrimidine pyrophosphate (HMP-PP) to form thiamine monophosphate (TMP).</text>
</comment>
<dbReference type="HAMAP" id="MF_00097">
    <property type="entry name" value="TMP_synthase"/>
    <property type="match status" value="1"/>
</dbReference>
<comment type="catalytic activity">
    <reaction evidence="7 9 10">
        <text>2-(2-carboxy-4-methylthiazol-5-yl)ethyl phosphate + 4-amino-2-methyl-5-(diphosphooxymethyl)pyrimidine + 2 H(+) = thiamine phosphate + CO2 + diphosphate</text>
        <dbReference type="Rhea" id="RHEA:47848"/>
        <dbReference type="ChEBI" id="CHEBI:15378"/>
        <dbReference type="ChEBI" id="CHEBI:16526"/>
        <dbReference type="ChEBI" id="CHEBI:33019"/>
        <dbReference type="ChEBI" id="CHEBI:37575"/>
        <dbReference type="ChEBI" id="CHEBI:57841"/>
        <dbReference type="ChEBI" id="CHEBI:62890"/>
        <dbReference type="EC" id="2.5.1.3"/>
    </reaction>
</comment>
<evidence type="ECO:0000256" key="2">
    <source>
        <dbReference type="ARBA" id="ARBA00022679"/>
    </source>
</evidence>
<accession>A0A172YB19</accession>
<evidence type="ECO:0000256" key="10">
    <source>
        <dbReference type="RuleBase" id="RU003826"/>
    </source>
</evidence>
<comment type="caution">
    <text evidence="9">Lacks conserved residue(s) required for the propagation of feature annotation.</text>
</comment>
<dbReference type="Gene3D" id="3.20.20.70">
    <property type="entry name" value="Aldolase class I"/>
    <property type="match status" value="1"/>
</dbReference>
<dbReference type="EC" id="2.5.1.3" evidence="9"/>
<dbReference type="GO" id="GO:0009229">
    <property type="term" value="P:thiamine diphosphate biosynthetic process"/>
    <property type="evidence" value="ECO:0007669"/>
    <property type="project" value="UniProtKB-UniRule"/>
</dbReference>
<dbReference type="InterPro" id="IPR013785">
    <property type="entry name" value="Aldolase_TIM"/>
</dbReference>
<comment type="cofactor">
    <cofactor evidence="9">
        <name>Mg(2+)</name>
        <dbReference type="ChEBI" id="CHEBI:18420"/>
    </cofactor>
    <text evidence="9">Binds 1 Mg(2+) ion per subunit.</text>
</comment>
<feature type="binding site" evidence="9">
    <location>
        <position position="147"/>
    </location>
    <ligand>
        <name>4-amino-2-methyl-5-(diphosphooxymethyl)pyrimidine</name>
        <dbReference type="ChEBI" id="CHEBI:57841"/>
    </ligand>
</feature>
<gene>
    <name evidence="9" type="primary">thiE</name>
    <name evidence="13" type="ORF">A5892_02190</name>
</gene>
<evidence type="ECO:0000256" key="4">
    <source>
        <dbReference type="ARBA" id="ARBA00022842"/>
    </source>
</evidence>
<dbReference type="GO" id="GO:0009228">
    <property type="term" value="P:thiamine biosynthetic process"/>
    <property type="evidence" value="ECO:0007669"/>
    <property type="project" value="UniProtKB-KW"/>
</dbReference>
<dbReference type="SUPFAM" id="SSF51391">
    <property type="entry name" value="Thiamin phosphate synthase"/>
    <property type="match status" value="1"/>
</dbReference>
<evidence type="ECO:0000256" key="3">
    <source>
        <dbReference type="ARBA" id="ARBA00022723"/>
    </source>
</evidence>
<comment type="catalytic activity">
    <reaction evidence="8 9 10">
        <text>2-[(2R,5Z)-2-carboxy-4-methylthiazol-5(2H)-ylidene]ethyl phosphate + 4-amino-2-methyl-5-(diphosphooxymethyl)pyrimidine + 2 H(+) = thiamine phosphate + CO2 + diphosphate</text>
        <dbReference type="Rhea" id="RHEA:47844"/>
        <dbReference type="ChEBI" id="CHEBI:15378"/>
        <dbReference type="ChEBI" id="CHEBI:16526"/>
        <dbReference type="ChEBI" id="CHEBI:33019"/>
        <dbReference type="ChEBI" id="CHEBI:37575"/>
        <dbReference type="ChEBI" id="CHEBI:57841"/>
        <dbReference type="ChEBI" id="CHEBI:62899"/>
        <dbReference type="EC" id="2.5.1.3"/>
    </reaction>
</comment>
<dbReference type="GO" id="GO:0000287">
    <property type="term" value="F:magnesium ion binding"/>
    <property type="evidence" value="ECO:0007669"/>
    <property type="project" value="UniProtKB-UniRule"/>
</dbReference>
<evidence type="ECO:0000256" key="5">
    <source>
        <dbReference type="ARBA" id="ARBA00022977"/>
    </source>
</evidence>
<dbReference type="InterPro" id="IPR022998">
    <property type="entry name" value="ThiamineP_synth_TenI"/>
</dbReference>
<evidence type="ECO:0000259" key="12">
    <source>
        <dbReference type="Pfam" id="PF02581"/>
    </source>
</evidence>
<feature type="binding site" evidence="9">
    <location>
        <position position="173"/>
    </location>
    <ligand>
        <name>2-[(2R,5Z)-2-carboxy-4-methylthiazol-5(2H)-ylidene]ethyl phosphate</name>
        <dbReference type="ChEBI" id="CHEBI:62899"/>
    </ligand>
</feature>
<evidence type="ECO:0000256" key="8">
    <source>
        <dbReference type="ARBA" id="ARBA00047883"/>
    </source>
</evidence>
<name>A0A172YB19_9GAMM</name>
<feature type="binding site" evidence="9">
    <location>
        <position position="98"/>
    </location>
    <ligand>
        <name>Mg(2+)</name>
        <dbReference type="ChEBI" id="CHEBI:18420"/>
    </ligand>
</feature>
<dbReference type="UniPathway" id="UPA00060">
    <property type="reaction ID" value="UER00141"/>
</dbReference>
<comment type="catalytic activity">
    <reaction evidence="6 9 10">
        <text>4-methyl-5-(2-phosphooxyethyl)-thiazole + 4-amino-2-methyl-5-(diphosphooxymethyl)pyrimidine + H(+) = thiamine phosphate + diphosphate</text>
        <dbReference type="Rhea" id="RHEA:22328"/>
        <dbReference type="ChEBI" id="CHEBI:15378"/>
        <dbReference type="ChEBI" id="CHEBI:33019"/>
        <dbReference type="ChEBI" id="CHEBI:37575"/>
        <dbReference type="ChEBI" id="CHEBI:57841"/>
        <dbReference type="ChEBI" id="CHEBI:58296"/>
        <dbReference type="EC" id="2.5.1.3"/>
    </reaction>
</comment>
<evidence type="ECO:0000313" key="13">
    <source>
        <dbReference type="EMBL" id="ANF56420.1"/>
    </source>
</evidence>
<organism evidence="13 14">
    <name type="scientific">Halotalea alkalilenta</name>
    <dbReference type="NCBI Taxonomy" id="376489"/>
    <lineage>
        <taxon>Bacteria</taxon>
        <taxon>Pseudomonadati</taxon>
        <taxon>Pseudomonadota</taxon>
        <taxon>Gammaproteobacteria</taxon>
        <taxon>Oceanospirillales</taxon>
        <taxon>Halomonadaceae</taxon>
        <taxon>Halotalea</taxon>
    </lineage>
</organism>
<feature type="binding site" evidence="9">
    <location>
        <position position="79"/>
    </location>
    <ligand>
        <name>4-amino-2-methyl-5-(diphosphooxymethyl)pyrimidine</name>
        <dbReference type="ChEBI" id="CHEBI:57841"/>
    </ligand>
</feature>
<dbReference type="InterPro" id="IPR034291">
    <property type="entry name" value="TMP_synthase"/>
</dbReference>
<feature type="domain" description="Thiamine phosphate synthase/TenI" evidence="12">
    <location>
        <begin position="16"/>
        <end position="196"/>
    </location>
</feature>
<keyword evidence="4 9" id="KW-0460">Magnesium</keyword>
<dbReference type="KEGG" id="haa:A5892_02190"/>
<sequence length="213" mass="22402">MNPAHGKQYRDWRRGVYAITDSGLTPDDERLFAAVEAALEGGLALLQYRDKSNDQVLRERQARGLAARCAAHGVALIINDDLALAARLGVGVHLGQQDGSIAAARALLGEQAIIGATCHASLELARRARDEGASYLAFGRFFASRTKPEAPPASLELLGQARALGLPCVAIGGIDHSNAAIARRAGADLIAVVHAVFAADDPARAVIGLREAR</sequence>
<dbReference type="GO" id="GO:0005737">
    <property type="term" value="C:cytoplasm"/>
    <property type="evidence" value="ECO:0007669"/>
    <property type="project" value="TreeGrafter"/>
</dbReference>
<dbReference type="GO" id="GO:0004789">
    <property type="term" value="F:thiamine-phosphate diphosphorylase activity"/>
    <property type="evidence" value="ECO:0007669"/>
    <property type="project" value="UniProtKB-UniRule"/>
</dbReference>
<evidence type="ECO:0000256" key="9">
    <source>
        <dbReference type="HAMAP-Rule" id="MF_00097"/>
    </source>
</evidence>
<keyword evidence="14" id="KW-1185">Reference proteome</keyword>
<dbReference type="InterPro" id="IPR036206">
    <property type="entry name" value="ThiamineP_synth_sf"/>
</dbReference>
<proteinExistence type="inferred from homology"/>
<dbReference type="EMBL" id="CP015243">
    <property type="protein sequence ID" value="ANF56420.1"/>
    <property type="molecule type" value="Genomic_DNA"/>
</dbReference>
<dbReference type="PANTHER" id="PTHR20857">
    <property type="entry name" value="THIAMINE-PHOSPHATE PYROPHOSPHORYLASE"/>
    <property type="match status" value="1"/>
</dbReference>
<comment type="similarity">
    <text evidence="9 10">Belongs to the thiamine-phosphate synthase family.</text>
</comment>
<keyword evidence="3 9" id="KW-0479">Metal-binding</keyword>
<feature type="binding site" evidence="9">
    <location>
        <begin position="47"/>
        <end position="51"/>
    </location>
    <ligand>
        <name>4-amino-2-methyl-5-(diphosphooxymethyl)pyrimidine</name>
        <dbReference type="ChEBI" id="CHEBI:57841"/>
    </ligand>
</feature>
<feature type="binding site" evidence="9">
    <location>
        <position position="117"/>
    </location>
    <ligand>
        <name>4-amino-2-methyl-5-(diphosphooxymethyl)pyrimidine</name>
        <dbReference type="ChEBI" id="CHEBI:57841"/>
    </ligand>
</feature>
<keyword evidence="5 9" id="KW-0784">Thiamine biosynthesis</keyword>
<evidence type="ECO:0000256" key="7">
    <source>
        <dbReference type="ARBA" id="ARBA00047851"/>
    </source>
</evidence>
<comment type="pathway">
    <text evidence="1 9 11">Cofactor biosynthesis; thiamine diphosphate biosynthesis; thiamine phosphate from 4-amino-2-methyl-5-diphosphomethylpyrimidine and 4-methyl-5-(2-phosphoethyl)-thiazole: step 1/1.</text>
</comment>
<dbReference type="Proteomes" id="UP000077875">
    <property type="component" value="Chromosome"/>
</dbReference>
<feature type="binding site" evidence="9">
    <location>
        <position position="80"/>
    </location>
    <ligand>
        <name>Mg(2+)</name>
        <dbReference type="ChEBI" id="CHEBI:18420"/>
    </ligand>
</feature>
<feature type="binding site" evidence="9">
    <location>
        <begin position="144"/>
        <end position="146"/>
    </location>
    <ligand>
        <name>2-[(2R,5Z)-2-carboxy-4-methylthiazol-5(2H)-ylidene]ethyl phosphate</name>
        <dbReference type="ChEBI" id="CHEBI:62899"/>
    </ligand>
</feature>
<protein>
    <recommendedName>
        <fullName evidence="9">Thiamine-phosphate synthase</fullName>
        <shortName evidence="9">TP synthase</shortName>
        <shortName evidence="9">TPS</shortName>
        <ecNumber evidence="9">2.5.1.3</ecNumber>
    </recommendedName>
    <alternativeName>
        <fullName evidence="9">Thiamine-phosphate pyrophosphorylase</fullName>
        <shortName evidence="9">TMP pyrophosphorylase</shortName>
        <shortName evidence="9">TMP-PPase</shortName>
    </alternativeName>
</protein>
<reference evidence="13 14" key="1">
    <citation type="submission" date="2016-04" db="EMBL/GenBank/DDBJ databases">
        <title>Complete Genome Sequence of Halotalea alkalilenta IHB B 13600.</title>
        <authorList>
            <person name="Swarnkar M.K."/>
            <person name="Sharma A."/>
            <person name="Kaushal K."/>
            <person name="Soni R."/>
            <person name="Rana S."/>
            <person name="Singh A.K."/>
            <person name="Gulati A."/>
        </authorList>
    </citation>
    <scope>NUCLEOTIDE SEQUENCE [LARGE SCALE GENOMIC DNA]</scope>
    <source>
        <strain evidence="13 14">IHB B 13600</strain>
    </source>
</reference>
<evidence type="ECO:0000313" key="14">
    <source>
        <dbReference type="Proteomes" id="UP000077875"/>
    </source>
</evidence>
<dbReference type="PANTHER" id="PTHR20857:SF15">
    <property type="entry name" value="THIAMINE-PHOSPHATE SYNTHASE"/>
    <property type="match status" value="1"/>
</dbReference>
<keyword evidence="2 9" id="KW-0808">Transferase</keyword>
<dbReference type="Pfam" id="PF02581">
    <property type="entry name" value="TMP-TENI"/>
    <property type="match status" value="1"/>
</dbReference>
<evidence type="ECO:0000256" key="6">
    <source>
        <dbReference type="ARBA" id="ARBA00047334"/>
    </source>
</evidence>
<dbReference type="AlphaFoldDB" id="A0A172YB19"/>